<feature type="transmembrane region" description="Helical" evidence="1">
    <location>
        <begin position="187"/>
        <end position="210"/>
    </location>
</feature>
<sequence length="221" mass="25336">MQKQLMKIMQLRYWKYLVGLFVILVGIQVIGGNSAVNVWKRIYKTNHSKIFIKSFKEHPEYYIQNDSSAAKTTKTLKTYQVRENQFFRNTDSGSFEIDSMTTVAMVLVIFGAGLMTFTIDRRTNFDTFLFSLTSSRRRIYWTKLLYGIGTVLGSLIISHFVYYLIIKVGIKAPYVQLNITNLVQHEIGQLVLILGIYIIGCLIGLVIGELPTLAPMSRIRT</sequence>
<feature type="transmembrane region" description="Helical" evidence="1">
    <location>
        <begin position="140"/>
        <end position="165"/>
    </location>
</feature>
<accession>A0AAE8J4K5</accession>
<evidence type="ECO:0000313" key="3">
    <source>
        <dbReference type="Proteomes" id="UP000239650"/>
    </source>
</evidence>
<organism evidence="2 3">
    <name type="scientific">Latilactobacillus sakei</name>
    <name type="common">Lactobacillus sakei</name>
    <dbReference type="NCBI Taxonomy" id="1599"/>
    <lineage>
        <taxon>Bacteria</taxon>
        <taxon>Bacillati</taxon>
        <taxon>Bacillota</taxon>
        <taxon>Bacilli</taxon>
        <taxon>Lactobacillales</taxon>
        <taxon>Lactobacillaceae</taxon>
        <taxon>Latilactobacillus</taxon>
    </lineage>
</organism>
<comment type="caution">
    <text evidence="2">The sequence shown here is derived from an EMBL/GenBank/DDBJ whole genome shotgun (WGS) entry which is preliminary data.</text>
</comment>
<dbReference type="Proteomes" id="UP000239650">
    <property type="component" value="Unassembled WGS sequence"/>
</dbReference>
<feature type="transmembrane region" description="Helical" evidence="1">
    <location>
        <begin position="12"/>
        <end position="31"/>
    </location>
</feature>
<name>A0AAE8J4K5_LATSK</name>
<reference evidence="2 3" key="1">
    <citation type="submission" date="2018-02" db="EMBL/GenBank/DDBJ databases">
        <authorList>
            <person name="Rodrigo-Torres L."/>
            <person name="Arahal R. D."/>
            <person name="Lucena T."/>
        </authorList>
    </citation>
    <scope>NUCLEOTIDE SEQUENCE [LARGE SCALE GENOMIC DNA]</scope>
    <source>
        <strain evidence="2 3">CECT 9267</strain>
    </source>
</reference>
<keyword evidence="1" id="KW-0472">Membrane</keyword>
<feature type="transmembrane region" description="Helical" evidence="1">
    <location>
        <begin position="100"/>
        <end position="119"/>
    </location>
</feature>
<keyword evidence="1" id="KW-1133">Transmembrane helix</keyword>
<evidence type="ECO:0000313" key="2">
    <source>
        <dbReference type="EMBL" id="SPE20532.1"/>
    </source>
</evidence>
<gene>
    <name evidence="2" type="ORF">LAS9267_00922</name>
</gene>
<dbReference type="AlphaFoldDB" id="A0AAE8J4K5"/>
<dbReference type="EMBL" id="OKRC01000003">
    <property type="protein sequence ID" value="SPE20532.1"/>
    <property type="molecule type" value="Genomic_DNA"/>
</dbReference>
<protein>
    <submittedName>
        <fullName evidence="2">ABC-2 family transporter protein</fullName>
    </submittedName>
</protein>
<evidence type="ECO:0000256" key="1">
    <source>
        <dbReference type="SAM" id="Phobius"/>
    </source>
</evidence>
<proteinExistence type="predicted"/>
<dbReference type="RefSeq" id="WP_100970254.1">
    <property type="nucleotide sequence ID" value="NZ_CP099485.1"/>
</dbReference>
<keyword evidence="1" id="KW-0812">Transmembrane</keyword>